<dbReference type="Proteomes" id="UP000271010">
    <property type="component" value="Unassembled WGS sequence"/>
</dbReference>
<reference evidence="3 4" key="1">
    <citation type="submission" date="2018-11" db="EMBL/GenBank/DDBJ databases">
        <title>Rufibacter latericius sp. nov., isolated from water in Baiyang Lake.</title>
        <authorList>
            <person name="Yang Y."/>
        </authorList>
    </citation>
    <scope>NUCLEOTIDE SEQUENCE [LARGE SCALE GENOMIC DNA]</scope>
    <source>
        <strain evidence="3 4">MCC P1</strain>
    </source>
</reference>
<evidence type="ECO:0000313" key="3">
    <source>
        <dbReference type="EMBL" id="RNI29777.1"/>
    </source>
</evidence>
<dbReference type="OrthoDB" id="1426055at2"/>
<accession>A0A3M9MXC9</accession>
<feature type="compositionally biased region" description="Basic and acidic residues" evidence="2">
    <location>
        <begin position="139"/>
        <end position="158"/>
    </location>
</feature>
<name>A0A3M9MXC9_9BACT</name>
<feature type="compositionally biased region" description="Polar residues" evidence="2">
    <location>
        <begin position="165"/>
        <end position="176"/>
    </location>
</feature>
<gene>
    <name evidence="3" type="ORF">EFA69_09570</name>
</gene>
<comment type="caution">
    <text evidence="3">The sequence shown here is derived from an EMBL/GenBank/DDBJ whole genome shotgun (WGS) entry which is preliminary data.</text>
</comment>
<keyword evidence="4" id="KW-1185">Reference proteome</keyword>
<evidence type="ECO:0000256" key="1">
    <source>
        <dbReference type="SAM" id="Coils"/>
    </source>
</evidence>
<protein>
    <submittedName>
        <fullName evidence="3">Uncharacterized protein</fullName>
    </submittedName>
</protein>
<organism evidence="3 4">
    <name type="scientific">Rufibacter immobilis</name>
    <dbReference type="NCBI Taxonomy" id="1348778"/>
    <lineage>
        <taxon>Bacteria</taxon>
        <taxon>Pseudomonadati</taxon>
        <taxon>Bacteroidota</taxon>
        <taxon>Cytophagia</taxon>
        <taxon>Cytophagales</taxon>
        <taxon>Hymenobacteraceae</taxon>
        <taxon>Rufibacter</taxon>
    </lineage>
</organism>
<dbReference type="EMBL" id="RJJE01000009">
    <property type="protein sequence ID" value="RNI29777.1"/>
    <property type="molecule type" value="Genomic_DNA"/>
</dbReference>
<evidence type="ECO:0000256" key="2">
    <source>
        <dbReference type="SAM" id="MobiDB-lite"/>
    </source>
</evidence>
<feature type="region of interest" description="Disordered" evidence="2">
    <location>
        <begin position="139"/>
        <end position="185"/>
    </location>
</feature>
<sequence>MSAPKDKEFNPLAINILRLQNYTDFFDLSEVVLFEWLMVKASSFKNLVEFYYSIRRIAEETKIRKAQLSTIIKKFEMLGIIKVERKGMPKCSYFCVNKESVLALIPQIYQFAENGKLLTDNGKLLSYFSKLLPEISKHKGTYKEPNKEPISNLRKEKNMVGVDTPTVSSSFSSDGTNEPIDTKTQKAKEAAERKAKREAQEAETAKLNKINRLENLLNRIYAERIEMYNKKQKKGQRAKSTCNLSFLKRNQEALFELSQTQGVEEIENSFIAYVDDFLKGEITVGKLIPYFLSRKPETKDFDTFHTYLNRFISDYSYEK</sequence>
<feature type="coiled-coil region" evidence="1">
    <location>
        <begin position="185"/>
        <end position="219"/>
    </location>
</feature>
<keyword evidence="1" id="KW-0175">Coiled coil</keyword>
<proteinExistence type="predicted"/>
<dbReference type="RefSeq" id="WP_123132860.1">
    <property type="nucleotide sequence ID" value="NZ_RJJE01000009.1"/>
</dbReference>
<dbReference type="AlphaFoldDB" id="A0A3M9MXC9"/>
<evidence type="ECO:0000313" key="4">
    <source>
        <dbReference type="Proteomes" id="UP000271010"/>
    </source>
</evidence>